<keyword evidence="6" id="KW-0175">Coiled coil</keyword>
<protein>
    <recommendedName>
        <fullName evidence="9">Kinetochore protein SPC25</fullName>
    </recommendedName>
</protein>
<keyword evidence="5 9" id="KW-0995">Kinetochore</keyword>
<dbReference type="CDD" id="cd23784">
    <property type="entry name" value="RWD_Spc25"/>
    <property type="match status" value="1"/>
</dbReference>
<dbReference type="GO" id="GO:0031262">
    <property type="term" value="C:Ndc80 complex"/>
    <property type="evidence" value="ECO:0007669"/>
    <property type="project" value="InterPro"/>
</dbReference>
<comment type="similarity">
    <text evidence="1 9">Belongs to the SPC25 family.</text>
</comment>
<organism evidence="11 12">
    <name type="scientific">Malassezia obtusa</name>
    <dbReference type="NCBI Taxonomy" id="76774"/>
    <lineage>
        <taxon>Eukaryota</taxon>
        <taxon>Fungi</taxon>
        <taxon>Dikarya</taxon>
        <taxon>Basidiomycota</taxon>
        <taxon>Ustilaginomycotina</taxon>
        <taxon>Malasseziomycetes</taxon>
        <taxon>Malasseziales</taxon>
        <taxon>Malasseziaceae</taxon>
        <taxon>Malassezia</taxon>
    </lineage>
</organism>
<reference evidence="11" key="1">
    <citation type="submission" date="2023-03" db="EMBL/GenBank/DDBJ databases">
        <title>Mating type loci evolution in Malassezia.</title>
        <authorList>
            <person name="Coelho M.A."/>
        </authorList>
    </citation>
    <scope>NUCLEOTIDE SEQUENCE</scope>
    <source>
        <strain evidence="11">CBS 7876</strain>
    </source>
</reference>
<name>A0AAF0E7F5_9BASI</name>
<keyword evidence="8 9" id="KW-0137">Centromere</keyword>
<dbReference type="Proteomes" id="UP001214603">
    <property type="component" value="Chromosome 8"/>
</dbReference>
<keyword evidence="2 9" id="KW-0158">Chromosome</keyword>
<accession>A0AAF0E7F5</accession>
<comment type="subunit">
    <text evidence="9">Component of the NDC80 complex.</text>
</comment>
<gene>
    <name evidence="11" type="primary">SPC25</name>
    <name evidence="11" type="ORF">MOBT1_003070</name>
</gene>
<dbReference type="AlphaFoldDB" id="A0AAF0E7F5"/>
<evidence type="ECO:0000256" key="2">
    <source>
        <dbReference type="ARBA" id="ARBA00022454"/>
    </source>
</evidence>
<dbReference type="PANTHER" id="PTHR14281:SF0">
    <property type="entry name" value="KINETOCHORE PROTEIN SPC25"/>
    <property type="match status" value="1"/>
</dbReference>
<dbReference type="GO" id="GO:0051301">
    <property type="term" value="P:cell division"/>
    <property type="evidence" value="ECO:0007669"/>
    <property type="project" value="UniProtKB-UniRule"/>
</dbReference>
<dbReference type="PANTHER" id="PTHR14281">
    <property type="entry name" value="KINETOCHORE PROTEIN SPC25-RELATED"/>
    <property type="match status" value="1"/>
</dbReference>
<comment type="subcellular location">
    <subcellularLocation>
        <location evidence="9">Nucleus</location>
    </subcellularLocation>
    <subcellularLocation>
        <location evidence="9">Chromosome</location>
        <location evidence="9">Centromere</location>
        <location evidence="9">Kinetochore</location>
    </subcellularLocation>
</comment>
<proteinExistence type="inferred from homology"/>
<sequence length="235" mass="26148">MSGSAAPDAGAVLDFSELNASIERFARRFEQYVHDTVAASDAERLAADTHRVEAHERAKALEREREATKHAQKQLWETVAAEREADAKLRARVQGLHAQRTSLVQRTASLTAEVAEIRAQIEARRAHKEDKARRLREQVHRNAPELVALQQCTGLAIEAAERAGTLRLVFSLLTPHADACALEVDVSESKYTVPHHDARLGEPAVRALLRQLNASGDFYAFVKALRRAMQDAVHR</sequence>
<evidence type="ECO:0000256" key="7">
    <source>
        <dbReference type="ARBA" id="ARBA00023306"/>
    </source>
</evidence>
<evidence type="ECO:0000256" key="6">
    <source>
        <dbReference type="ARBA" id="ARBA00023054"/>
    </source>
</evidence>
<keyword evidence="9" id="KW-0539">Nucleus</keyword>
<evidence type="ECO:0000313" key="11">
    <source>
        <dbReference type="EMBL" id="WFD04363.1"/>
    </source>
</evidence>
<keyword evidence="3 9" id="KW-0132">Cell division</keyword>
<dbReference type="GO" id="GO:0005634">
    <property type="term" value="C:nucleus"/>
    <property type="evidence" value="ECO:0007669"/>
    <property type="project" value="UniProtKB-SubCell"/>
</dbReference>
<evidence type="ECO:0000259" key="10">
    <source>
        <dbReference type="Pfam" id="PF08234"/>
    </source>
</evidence>
<evidence type="ECO:0000256" key="1">
    <source>
        <dbReference type="ARBA" id="ARBA00006379"/>
    </source>
</evidence>
<evidence type="ECO:0000256" key="8">
    <source>
        <dbReference type="ARBA" id="ARBA00023328"/>
    </source>
</evidence>
<evidence type="ECO:0000256" key="3">
    <source>
        <dbReference type="ARBA" id="ARBA00022618"/>
    </source>
</evidence>
<dbReference type="InterPro" id="IPR013255">
    <property type="entry name" value="Spc25_C"/>
</dbReference>
<evidence type="ECO:0000256" key="5">
    <source>
        <dbReference type="ARBA" id="ARBA00022838"/>
    </source>
</evidence>
<keyword evidence="4 9" id="KW-0498">Mitosis</keyword>
<keyword evidence="7 9" id="KW-0131">Cell cycle</keyword>
<evidence type="ECO:0000313" key="12">
    <source>
        <dbReference type="Proteomes" id="UP001214603"/>
    </source>
</evidence>
<evidence type="ECO:0000256" key="4">
    <source>
        <dbReference type="ARBA" id="ARBA00022776"/>
    </source>
</evidence>
<dbReference type="GO" id="GO:0007059">
    <property type="term" value="P:chromosome segregation"/>
    <property type="evidence" value="ECO:0007669"/>
    <property type="project" value="InterPro"/>
</dbReference>
<feature type="domain" description="Chromosome segregation protein Spc25 C-terminal" evidence="10">
    <location>
        <begin position="163"/>
        <end position="229"/>
    </location>
</feature>
<dbReference type="Pfam" id="PF08234">
    <property type="entry name" value="Spindle_Spc25"/>
    <property type="match status" value="1"/>
</dbReference>
<dbReference type="Gene3D" id="3.30.457.50">
    <property type="entry name" value="Chromosome segregation protein Spc25"/>
    <property type="match status" value="1"/>
</dbReference>
<dbReference type="EMBL" id="CP119941">
    <property type="protein sequence ID" value="WFD04363.1"/>
    <property type="molecule type" value="Genomic_DNA"/>
</dbReference>
<comment type="function">
    <text evidence="9">Acts as a component of the essential kinetochore-associated NDC80 complex, which is required for chromosome segregation and spindle checkpoint activity.</text>
</comment>
<evidence type="ECO:0000256" key="9">
    <source>
        <dbReference type="RuleBase" id="RU367150"/>
    </source>
</evidence>
<keyword evidence="12" id="KW-1185">Reference proteome</keyword>
<dbReference type="InterPro" id="IPR045143">
    <property type="entry name" value="Spc25"/>
</dbReference>